<evidence type="ECO:0000313" key="4">
    <source>
        <dbReference type="Proteomes" id="UP000230233"/>
    </source>
</evidence>
<feature type="compositionally biased region" description="Low complexity" evidence="1">
    <location>
        <begin position="821"/>
        <end position="849"/>
    </location>
</feature>
<dbReference type="InterPro" id="IPR052664">
    <property type="entry name" value="BTB-MATH_domain_protein"/>
</dbReference>
<name>A0A2G5VBP3_9PELO</name>
<keyword evidence="4" id="KW-1185">Reference proteome</keyword>
<dbReference type="Gene3D" id="3.30.710.10">
    <property type="entry name" value="Potassium Channel Kv1.1, Chain A"/>
    <property type="match status" value="1"/>
</dbReference>
<feature type="region of interest" description="Disordered" evidence="1">
    <location>
        <begin position="1"/>
        <end position="24"/>
    </location>
</feature>
<evidence type="ECO:0000259" key="2">
    <source>
        <dbReference type="PROSITE" id="PS50097"/>
    </source>
</evidence>
<dbReference type="PANTHER" id="PTHR22743">
    <property type="entry name" value="MEPRIN/TRAF-LIKE MATH FAMILY-C.ELEGANS"/>
    <property type="match status" value="1"/>
</dbReference>
<feature type="region of interest" description="Disordered" evidence="1">
    <location>
        <begin position="931"/>
        <end position="966"/>
    </location>
</feature>
<dbReference type="CDD" id="cd18186">
    <property type="entry name" value="BTB_POZ_ZBTB_KLHL-like"/>
    <property type="match status" value="1"/>
</dbReference>
<reference evidence="4" key="1">
    <citation type="submission" date="2017-10" db="EMBL/GenBank/DDBJ databases">
        <title>Rapid genome shrinkage in a self-fertile nematode reveals novel sperm competition proteins.</title>
        <authorList>
            <person name="Yin D."/>
            <person name="Schwarz E.M."/>
            <person name="Thomas C.G."/>
            <person name="Felde R.L."/>
            <person name="Korf I.F."/>
            <person name="Cutter A.D."/>
            <person name="Schartner C.M."/>
            <person name="Ralston E.J."/>
            <person name="Meyer B.J."/>
            <person name="Haag E.S."/>
        </authorList>
    </citation>
    <scope>NUCLEOTIDE SEQUENCE [LARGE SCALE GENOMIC DNA]</scope>
    <source>
        <strain evidence="4">JU1422</strain>
    </source>
</reference>
<feature type="compositionally biased region" description="Basic residues" evidence="1">
    <location>
        <begin position="957"/>
        <end position="966"/>
    </location>
</feature>
<protein>
    <recommendedName>
        <fullName evidence="2">BTB domain-containing protein</fullName>
    </recommendedName>
</protein>
<comment type="caution">
    <text evidence="3">The sequence shown here is derived from an EMBL/GenBank/DDBJ whole genome shotgun (WGS) entry which is preliminary data.</text>
</comment>
<dbReference type="Proteomes" id="UP000230233">
    <property type="component" value="Chromosome II"/>
</dbReference>
<organism evidence="3 4">
    <name type="scientific">Caenorhabditis nigoni</name>
    <dbReference type="NCBI Taxonomy" id="1611254"/>
    <lineage>
        <taxon>Eukaryota</taxon>
        <taxon>Metazoa</taxon>
        <taxon>Ecdysozoa</taxon>
        <taxon>Nematoda</taxon>
        <taxon>Chromadorea</taxon>
        <taxon>Rhabditida</taxon>
        <taxon>Rhabditina</taxon>
        <taxon>Rhabditomorpha</taxon>
        <taxon>Rhabditoidea</taxon>
        <taxon>Rhabditidae</taxon>
        <taxon>Peloderinae</taxon>
        <taxon>Caenorhabditis</taxon>
    </lineage>
</organism>
<dbReference type="EMBL" id="PDUG01000002">
    <property type="protein sequence ID" value="PIC49178.1"/>
    <property type="molecule type" value="Genomic_DNA"/>
</dbReference>
<dbReference type="SMART" id="SM00225">
    <property type="entry name" value="BTB"/>
    <property type="match status" value="1"/>
</dbReference>
<dbReference type="PROSITE" id="PS50097">
    <property type="entry name" value="BTB"/>
    <property type="match status" value="1"/>
</dbReference>
<sequence>MSDSKPSTSRKREQNLVDDEEQPKKRERVDYDAIVAVGGQKFEIWKANLSFHSKFFKKLFSNCPSNGIIHYKTGLEKICKEDFALFLELIDLKDSITDQNVENLLKLCKNLESDSVMGRLQEFLIYRSKIENPKKFEISLEYKLEELMEKAISNVSTPGQLAQCLPQNLPDLDKPILALIIRKSLELFGLPYGQVAQPASQNGQVAQQDAQDVQHGQNPLSAPQVGQVAQVGSVAQPAQNAPQVQNPLFAQQFAQQFAQAPQVEQAAQIGNFAQLAQPAELGRFGLGPFAQPAQYAQIDLGPFARFAQPAQLGQYAQFGLIHQLQYPSSFFQFGQTYSHYEQVSQLLGQAAQLLGQAAQPLGQAAQPLGHAAQPLGQAAQPHGQAAQPLGQAAQPLGHAAQPLGQAAQPLGQAAQTANLRLVTYLYAAELHSGQDDINWQSVYDQFAQEPKIPFYRIWQTVQDQFARENGQAARDGQAGQGEVPMVRDGQAARADGRPARDGQDAQGDIQVARDGQAAQADGRPARDGQAALSRIGNTLHKLHSALRALSNILLGQVAVQITYVEYLGSIRDQFVLVNESHLELENLLQGQAAQAVQDDQNLILTARQQICRFHSIFGEVHTTRLYLENGGQAWASDGQIARFYRTLRSIEGATPFIRIQEFAVLNAVHVSIIDSLRQVGQGAQVQRTDWQLVLDLLREAARREVEREIRQQGGQEIGQVARPVVGQVAQAEVQPAQDGQVAQAPSTPIANEEDADSSRVATPEVQDSEDLKNDGRQGALVLAQADGQAALAVPNEEGEEEDDEQAAQVNDHAVQADRRTAQAQGHAAQAHGHVAQARGHVAQAQGHAAQIDDHTAQADRHAAQTHGHVAQVDGHVAQDYGQAAQAQGHAAQDDGQAAQVQGQVAQANVQAAQANGPAAQVDGHVAQGDEQVAQAHGHAAQADEPFALVEAVSSPPRARRSNRLRR</sequence>
<feature type="compositionally biased region" description="Low complexity" evidence="1">
    <location>
        <begin position="933"/>
        <end position="942"/>
    </location>
</feature>
<dbReference type="STRING" id="1611254.A0A2G5VBP3"/>
<feature type="region of interest" description="Disordered" evidence="1">
    <location>
        <begin position="734"/>
        <end position="773"/>
    </location>
</feature>
<feature type="domain" description="BTB" evidence="2">
    <location>
        <begin position="31"/>
        <end position="90"/>
    </location>
</feature>
<dbReference type="PANTHER" id="PTHR22743:SF165">
    <property type="entry name" value="BTB AND MATH DOMAIN CONTAINING-RELATED"/>
    <property type="match status" value="1"/>
</dbReference>
<feature type="region of interest" description="Disordered" evidence="1">
    <location>
        <begin position="788"/>
        <end position="849"/>
    </location>
</feature>
<feature type="compositionally biased region" description="Acidic residues" evidence="1">
    <location>
        <begin position="796"/>
        <end position="805"/>
    </location>
</feature>
<dbReference type="Pfam" id="PF00651">
    <property type="entry name" value="BTB"/>
    <property type="match status" value="1"/>
</dbReference>
<evidence type="ECO:0000313" key="3">
    <source>
        <dbReference type="EMBL" id="PIC49178.1"/>
    </source>
</evidence>
<evidence type="ECO:0000256" key="1">
    <source>
        <dbReference type="SAM" id="MobiDB-lite"/>
    </source>
</evidence>
<feature type="region of interest" description="Disordered" evidence="1">
    <location>
        <begin position="365"/>
        <end position="398"/>
    </location>
</feature>
<dbReference type="AlphaFoldDB" id="A0A2G5VBP3"/>
<dbReference type="InterPro" id="IPR011333">
    <property type="entry name" value="SKP1/BTB/POZ_sf"/>
</dbReference>
<accession>A0A2G5VBP3</accession>
<gene>
    <name evidence="3" type="primary">Cnig_chr_II.g7866</name>
    <name evidence="3" type="ORF">B9Z55_007866</name>
</gene>
<proteinExistence type="predicted"/>
<dbReference type="SUPFAM" id="SSF54695">
    <property type="entry name" value="POZ domain"/>
    <property type="match status" value="1"/>
</dbReference>
<dbReference type="InterPro" id="IPR000210">
    <property type="entry name" value="BTB/POZ_dom"/>
</dbReference>